<dbReference type="GO" id="GO:0006508">
    <property type="term" value="P:proteolysis"/>
    <property type="evidence" value="ECO:0007669"/>
    <property type="project" value="UniProtKB-KW"/>
</dbReference>
<dbReference type="Proteomes" id="UP000315235">
    <property type="component" value="Unassembled WGS sequence"/>
</dbReference>
<feature type="transmembrane region" description="Helical" evidence="1">
    <location>
        <begin position="152"/>
        <end position="173"/>
    </location>
</feature>
<feature type="domain" description="CAAX prenyl protease 2/Lysostaphin resistance protein A-like" evidence="2">
    <location>
        <begin position="151"/>
        <end position="238"/>
    </location>
</feature>
<comment type="caution">
    <text evidence="3">The sequence shown here is derived from an EMBL/GenBank/DDBJ whole genome shotgun (WGS) entry which is preliminary data.</text>
</comment>
<feature type="transmembrane region" description="Helical" evidence="1">
    <location>
        <begin position="226"/>
        <end position="246"/>
    </location>
</feature>
<evidence type="ECO:0000313" key="4">
    <source>
        <dbReference type="Proteomes" id="UP000315235"/>
    </source>
</evidence>
<feature type="transmembrane region" description="Helical" evidence="1">
    <location>
        <begin position="118"/>
        <end position="140"/>
    </location>
</feature>
<keyword evidence="1" id="KW-0812">Transmembrane</keyword>
<gene>
    <name evidence="3" type="ORF">FM069_04980</name>
</gene>
<dbReference type="GO" id="GO:0004175">
    <property type="term" value="F:endopeptidase activity"/>
    <property type="evidence" value="ECO:0007669"/>
    <property type="project" value="UniProtKB-ARBA"/>
</dbReference>
<reference evidence="3 4" key="1">
    <citation type="submission" date="2019-07" db="EMBL/GenBank/DDBJ databases">
        <title>Pseudomonas mangiferae sp. nov., isolated from bark of mango tree in Thailand.</title>
        <authorList>
            <person name="Srisuk N."/>
            <person name="Anurat P."/>
        </authorList>
    </citation>
    <scope>NUCLEOTIDE SEQUENCE [LARGE SCALE GENOMIC DNA]</scope>
    <source>
        <strain evidence="3 4">DMKU_BBB3-04</strain>
    </source>
</reference>
<evidence type="ECO:0000256" key="1">
    <source>
        <dbReference type="SAM" id="Phobius"/>
    </source>
</evidence>
<dbReference type="Pfam" id="PF02517">
    <property type="entry name" value="Rce1-like"/>
    <property type="match status" value="1"/>
</dbReference>
<evidence type="ECO:0000313" key="3">
    <source>
        <dbReference type="EMBL" id="TRX75793.1"/>
    </source>
</evidence>
<proteinExistence type="predicted"/>
<keyword evidence="4" id="KW-1185">Reference proteome</keyword>
<feature type="transmembrane region" description="Helical" evidence="1">
    <location>
        <begin position="185"/>
        <end position="206"/>
    </location>
</feature>
<sequence>MPFHLQLLLPLLTLACAYGLGDLEPLGLASGALYAGWVLAGARLPARLWYPVSVIASVALAAHQVPGFLPLTLSDPLQVSPDAPAFVLRLSWDKLLVGTTLLAWWLGARWPASSQPILAALVAAATLLAVPLAAMGLGLVGWQPKWPEAFGLWLALNLGVAVLAEELLFRGLLQGGLSRWLGPSPALLLTALLFGCAHLPFGLRFAAVATLAGLGYGLVYRLGGRLVWAMALHLAVNAAHFLLLTYPARLV</sequence>
<dbReference type="GO" id="GO:0080120">
    <property type="term" value="P:CAAX-box protein maturation"/>
    <property type="evidence" value="ECO:0007669"/>
    <property type="project" value="UniProtKB-ARBA"/>
</dbReference>
<feature type="transmembrane region" description="Helical" evidence="1">
    <location>
        <begin position="49"/>
        <end position="66"/>
    </location>
</feature>
<keyword evidence="3" id="KW-0378">Hydrolase</keyword>
<evidence type="ECO:0000259" key="2">
    <source>
        <dbReference type="Pfam" id="PF02517"/>
    </source>
</evidence>
<organism evidence="3 4">
    <name type="scientific">Pseudomonas mangiferae</name>
    <dbReference type="NCBI Taxonomy" id="2593654"/>
    <lineage>
        <taxon>Bacteria</taxon>
        <taxon>Pseudomonadati</taxon>
        <taxon>Pseudomonadota</taxon>
        <taxon>Gammaproteobacteria</taxon>
        <taxon>Pseudomonadales</taxon>
        <taxon>Pseudomonadaceae</taxon>
        <taxon>Pseudomonas</taxon>
    </lineage>
</organism>
<keyword evidence="1" id="KW-1133">Transmembrane helix</keyword>
<dbReference type="GO" id="GO:0008237">
    <property type="term" value="F:metallopeptidase activity"/>
    <property type="evidence" value="ECO:0007669"/>
    <property type="project" value="UniProtKB-KW"/>
</dbReference>
<dbReference type="InterPro" id="IPR003675">
    <property type="entry name" value="Rce1/LyrA-like_dom"/>
</dbReference>
<protein>
    <submittedName>
        <fullName evidence="3">CPBP family intramembrane metalloprotease</fullName>
    </submittedName>
</protein>
<feature type="transmembrane region" description="Helical" evidence="1">
    <location>
        <begin position="86"/>
        <end position="106"/>
    </location>
</feature>
<dbReference type="OrthoDB" id="5322702at2"/>
<dbReference type="RefSeq" id="WP_143487185.1">
    <property type="nucleotide sequence ID" value="NZ_VJOY01000003.1"/>
</dbReference>
<name>A0A553H237_9PSED</name>
<dbReference type="AlphaFoldDB" id="A0A553H237"/>
<keyword evidence="1" id="KW-0472">Membrane</keyword>
<keyword evidence="3" id="KW-0482">Metalloprotease</keyword>
<feature type="transmembrane region" description="Helical" evidence="1">
    <location>
        <begin position="27"/>
        <end position="44"/>
    </location>
</feature>
<dbReference type="EMBL" id="VJOY01000003">
    <property type="protein sequence ID" value="TRX75793.1"/>
    <property type="molecule type" value="Genomic_DNA"/>
</dbReference>
<accession>A0A553H237</accession>
<keyword evidence="3" id="KW-0645">Protease</keyword>